<evidence type="ECO:0000256" key="3">
    <source>
        <dbReference type="ARBA" id="ARBA00022729"/>
    </source>
</evidence>
<dbReference type="EMBL" id="NESN01000005">
    <property type="protein sequence ID" value="PUE52031.1"/>
    <property type="molecule type" value="Genomic_DNA"/>
</dbReference>
<dbReference type="PRINTS" id="PR00811">
    <property type="entry name" value="BCTERIALGSPD"/>
</dbReference>
<dbReference type="Proteomes" id="UP000250790">
    <property type="component" value="Unassembled WGS sequence"/>
</dbReference>
<evidence type="ECO:0000256" key="2">
    <source>
        <dbReference type="ARBA" id="ARBA00022448"/>
    </source>
</evidence>
<dbReference type="GO" id="GO:0009279">
    <property type="term" value="C:cell outer membrane"/>
    <property type="evidence" value="ECO:0007669"/>
    <property type="project" value="UniProtKB-SubCell"/>
</dbReference>
<feature type="domain" description="Secretin/TonB short N-terminal" evidence="9">
    <location>
        <begin position="84"/>
        <end position="132"/>
    </location>
</feature>
<evidence type="ECO:0000256" key="5">
    <source>
        <dbReference type="ARBA" id="ARBA00023237"/>
    </source>
</evidence>
<evidence type="ECO:0000256" key="4">
    <source>
        <dbReference type="ARBA" id="ARBA00023136"/>
    </source>
</evidence>
<proteinExistence type="inferred from homology"/>
<dbReference type="SMART" id="SM00965">
    <property type="entry name" value="STN"/>
    <property type="match status" value="1"/>
</dbReference>
<sequence>MMSFQKCGVYGCGCLLGFGLALSSWAQSADKPSPQAPLVGEAALNAGPGSGLVVPTPDNKPISLNFQNIDVRALLQMFADFSGLNVVPTEGVVGPVSVRLNEVPWQQALGIVLQSKGLVSRQEGRVLWVAPQGEWALREKKQLDAQAALDAVSPLHMLSLRLQYARATEVAQRLQGGAAGSTGGRWLSARGSVLAEPRTNQLFVSDLPARLLDLEKMLAQLDVPVRQILIEARIVEADDQFGQSLGVRLGAGLAIPLKVQGRSNTLSVGATNQSAAAGSVVGNQVNLPAGSAGQTLNTPATFAVSLFNAAADRFINVEISALEAAGLGKVVSRPRVVTADQTKALIEQGTELPYQTAAGNGVTVISFRKANLKLEVTPQITPDGSVVLDVDVNRDSVGQITPAGYAINTKHVKTQVRVEDGGTVVLGGIYEETNRNDEAKVPGLGDVPGLGWLFKNRDQTRRKSELLIFLTPRVVADGTATLPP</sequence>
<keyword evidence="4" id="KW-0472">Membrane</keyword>
<dbReference type="Pfam" id="PF00263">
    <property type="entry name" value="Secretin"/>
    <property type="match status" value="1"/>
</dbReference>
<evidence type="ECO:0000259" key="9">
    <source>
        <dbReference type="SMART" id="SM00965"/>
    </source>
</evidence>
<evidence type="ECO:0000256" key="1">
    <source>
        <dbReference type="ARBA" id="ARBA00004370"/>
    </source>
</evidence>
<dbReference type="NCBIfam" id="TIGR02515">
    <property type="entry name" value="IV_pilus_PilQ"/>
    <property type="match status" value="1"/>
</dbReference>
<evidence type="ECO:0000313" key="10">
    <source>
        <dbReference type="EMBL" id="PUE52031.1"/>
    </source>
</evidence>
<dbReference type="InterPro" id="IPR013355">
    <property type="entry name" value="Pilus_4_PilQ"/>
</dbReference>
<evidence type="ECO:0000256" key="7">
    <source>
        <dbReference type="RuleBase" id="RU004004"/>
    </source>
</evidence>
<gene>
    <name evidence="10" type="ORF">B9Z37_13240</name>
</gene>
<feature type="chain" id="PRO_5016453000" evidence="8">
    <location>
        <begin position="27"/>
        <end position="484"/>
    </location>
</feature>
<keyword evidence="5" id="KW-0998">Cell outer membrane</keyword>
<dbReference type="InterPro" id="IPR005644">
    <property type="entry name" value="NolW-like"/>
</dbReference>
<reference evidence="10 11" key="1">
    <citation type="submission" date="2017-04" db="EMBL/GenBank/DDBJ databases">
        <title>Unexpected and diverse lifestyles within the genus Limnohabitans.</title>
        <authorList>
            <person name="Kasalicky V."/>
            <person name="Mehrshad M."/>
            <person name="Andrei S.-A."/>
            <person name="Salcher M."/>
            <person name="Kratochvilova H."/>
            <person name="Simek K."/>
            <person name="Ghai R."/>
        </authorList>
    </citation>
    <scope>NUCLEOTIDE SEQUENCE [LARGE SCALE GENOMIC DNA]</scope>
    <source>
        <strain evidence="10 11">II-B4</strain>
    </source>
</reference>
<feature type="signal peptide" evidence="8">
    <location>
        <begin position="1"/>
        <end position="26"/>
    </location>
</feature>
<comment type="similarity">
    <text evidence="6">Belongs to the bacterial secretin family.</text>
</comment>
<evidence type="ECO:0000256" key="8">
    <source>
        <dbReference type="SAM" id="SignalP"/>
    </source>
</evidence>
<dbReference type="PANTHER" id="PTHR30604">
    <property type="entry name" value="PROTEIN TRANSPORT PROTEIN HOFQ"/>
    <property type="match status" value="1"/>
</dbReference>
<dbReference type="Gene3D" id="3.30.1370.120">
    <property type="match status" value="1"/>
</dbReference>
<dbReference type="InterPro" id="IPR051808">
    <property type="entry name" value="Type_IV_pilus_biogenesis"/>
</dbReference>
<evidence type="ECO:0000256" key="6">
    <source>
        <dbReference type="RuleBase" id="RU004003"/>
    </source>
</evidence>
<dbReference type="InterPro" id="IPR011662">
    <property type="entry name" value="Secretin/TonB_short_N"/>
</dbReference>
<evidence type="ECO:0000313" key="11">
    <source>
        <dbReference type="Proteomes" id="UP000250790"/>
    </source>
</evidence>
<dbReference type="PANTHER" id="PTHR30604:SF1">
    <property type="entry name" value="DNA UTILIZATION PROTEIN HOFQ"/>
    <property type="match status" value="1"/>
</dbReference>
<comment type="subcellular location">
    <subcellularLocation>
        <location evidence="7">Cell outer membrane</location>
    </subcellularLocation>
    <subcellularLocation>
        <location evidence="1">Membrane</location>
    </subcellularLocation>
</comment>
<name>A0A315E3W4_9BURK</name>
<dbReference type="AlphaFoldDB" id="A0A315E3W4"/>
<keyword evidence="2 7" id="KW-0813">Transport</keyword>
<accession>A0A315E3W4</accession>
<comment type="caution">
    <text evidence="10">The sequence shown here is derived from an EMBL/GenBank/DDBJ whole genome shotgun (WGS) entry which is preliminary data.</text>
</comment>
<dbReference type="Pfam" id="PF03958">
    <property type="entry name" value="Secretin_N"/>
    <property type="match status" value="1"/>
</dbReference>
<dbReference type="InterPro" id="IPR004846">
    <property type="entry name" value="T2SS/T3SS_dom"/>
</dbReference>
<organism evidence="10 11">
    <name type="scientific">Limnohabitans parvus II-B4</name>
    <dbReference type="NCBI Taxonomy" id="1293052"/>
    <lineage>
        <taxon>Bacteria</taxon>
        <taxon>Pseudomonadati</taxon>
        <taxon>Pseudomonadota</taxon>
        <taxon>Betaproteobacteria</taxon>
        <taxon>Burkholderiales</taxon>
        <taxon>Comamonadaceae</taxon>
        <taxon>Limnohabitans</taxon>
    </lineage>
</organism>
<keyword evidence="3 8" id="KW-0732">Signal</keyword>
<dbReference type="InterPro" id="IPR001775">
    <property type="entry name" value="GspD/PilQ"/>
</dbReference>
<keyword evidence="11" id="KW-1185">Reference proteome</keyword>
<dbReference type="GO" id="GO:0009306">
    <property type="term" value="P:protein secretion"/>
    <property type="evidence" value="ECO:0007669"/>
    <property type="project" value="InterPro"/>
</dbReference>
<dbReference type="InterPro" id="IPR038591">
    <property type="entry name" value="NolW-like_sf"/>
</dbReference>
<dbReference type="Gene3D" id="3.30.1370.130">
    <property type="match status" value="1"/>
</dbReference>
<dbReference type="OrthoDB" id="9779724at2"/>
<protein>
    <submittedName>
        <fullName evidence="10">Pilus assembly protein PilQ</fullName>
    </submittedName>
</protein>